<feature type="transmembrane region" description="Helical" evidence="2">
    <location>
        <begin position="130"/>
        <end position="148"/>
    </location>
</feature>
<feature type="transmembrane region" description="Helical" evidence="2">
    <location>
        <begin position="222"/>
        <end position="242"/>
    </location>
</feature>
<comment type="similarity">
    <text evidence="1">Belongs to the EamA transporter family.</text>
</comment>
<proteinExistence type="inferred from homology"/>
<evidence type="ECO:0000313" key="5">
    <source>
        <dbReference type="Proteomes" id="UP001601992"/>
    </source>
</evidence>
<keyword evidence="2" id="KW-1133">Transmembrane helix</keyword>
<feature type="transmembrane region" description="Helical" evidence="2">
    <location>
        <begin position="16"/>
        <end position="35"/>
    </location>
</feature>
<feature type="transmembrane region" description="Helical" evidence="2">
    <location>
        <begin position="75"/>
        <end position="93"/>
    </location>
</feature>
<dbReference type="RefSeq" id="WP_387403453.1">
    <property type="nucleotide sequence ID" value="NZ_JBIAQY010000003.1"/>
</dbReference>
<feature type="domain" description="EamA" evidence="3">
    <location>
        <begin position="163"/>
        <end position="294"/>
    </location>
</feature>
<protein>
    <submittedName>
        <fullName evidence="4">EamA family transporter</fullName>
    </submittedName>
</protein>
<feature type="transmembrane region" description="Helical" evidence="2">
    <location>
        <begin position="278"/>
        <end position="295"/>
    </location>
</feature>
<dbReference type="InterPro" id="IPR037185">
    <property type="entry name" value="EmrE-like"/>
</dbReference>
<evidence type="ECO:0000256" key="2">
    <source>
        <dbReference type="SAM" id="Phobius"/>
    </source>
</evidence>
<sequence>MNILAAAAISDRSASGVPATVLIATLVAAALHASWNAIAHWIPDKTVAITIVNLGGMVCALPLMFVAAIPAAPSWGWLATSVVLHVAYNYLLMTSYRLGDLSQTYPLARGTSPLVVTLLAATLLGESPSVGQLAGVLLISAGLAWLVLWGQRTNPSRPAALGAAVATGLMIAAYTTVDGIGVRLAHSTLGYIAWLMLLEQIVIPAGAFVTHGRTLWRRIRPVWLIGVAGGAMSVAAYGLVLWAQTRGALAEVAALRESSIIAGALIGTLLFKESFGTARIFATCAVAAGIATMYLV</sequence>
<name>A0ABW6RYK4_9NOCA</name>
<dbReference type="Pfam" id="PF00892">
    <property type="entry name" value="EamA"/>
    <property type="match status" value="2"/>
</dbReference>
<dbReference type="Proteomes" id="UP001601992">
    <property type="component" value="Unassembled WGS sequence"/>
</dbReference>
<organism evidence="4 5">
    <name type="scientific">Nocardia jiangxiensis</name>
    <dbReference type="NCBI Taxonomy" id="282685"/>
    <lineage>
        <taxon>Bacteria</taxon>
        <taxon>Bacillati</taxon>
        <taxon>Actinomycetota</taxon>
        <taxon>Actinomycetes</taxon>
        <taxon>Mycobacteriales</taxon>
        <taxon>Nocardiaceae</taxon>
        <taxon>Nocardia</taxon>
    </lineage>
</organism>
<feature type="transmembrane region" description="Helical" evidence="2">
    <location>
        <begin position="160"/>
        <end position="177"/>
    </location>
</feature>
<feature type="transmembrane region" description="Helical" evidence="2">
    <location>
        <begin position="189"/>
        <end position="210"/>
    </location>
</feature>
<accession>A0ABW6RYK4</accession>
<evidence type="ECO:0000313" key="4">
    <source>
        <dbReference type="EMBL" id="MFF3568448.1"/>
    </source>
</evidence>
<dbReference type="SUPFAM" id="SSF103481">
    <property type="entry name" value="Multidrug resistance efflux transporter EmrE"/>
    <property type="match status" value="2"/>
</dbReference>
<keyword evidence="2" id="KW-0812">Transmembrane</keyword>
<dbReference type="InterPro" id="IPR000620">
    <property type="entry name" value="EamA_dom"/>
</dbReference>
<reference evidence="4 5" key="1">
    <citation type="submission" date="2024-10" db="EMBL/GenBank/DDBJ databases">
        <title>The Natural Products Discovery Center: Release of the First 8490 Sequenced Strains for Exploring Actinobacteria Biosynthetic Diversity.</title>
        <authorList>
            <person name="Kalkreuter E."/>
            <person name="Kautsar S.A."/>
            <person name="Yang D."/>
            <person name="Bader C.D."/>
            <person name="Teijaro C.N."/>
            <person name="Fluegel L."/>
            <person name="Davis C.M."/>
            <person name="Simpson J.R."/>
            <person name="Lauterbach L."/>
            <person name="Steele A.D."/>
            <person name="Gui C."/>
            <person name="Meng S."/>
            <person name="Li G."/>
            <person name="Viehrig K."/>
            <person name="Ye F."/>
            <person name="Su P."/>
            <person name="Kiefer A.F."/>
            <person name="Nichols A."/>
            <person name="Cepeda A.J."/>
            <person name="Yan W."/>
            <person name="Fan B."/>
            <person name="Jiang Y."/>
            <person name="Adhikari A."/>
            <person name="Zheng C.-J."/>
            <person name="Schuster L."/>
            <person name="Cowan T.M."/>
            <person name="Smanski M.J."/>
            <person name="Chevrette M.G."/>
            <person name="De Carvalho L.P.S."/>
            <person name="Shen B."/>
        </authorList>
    </citation>
    <scope>NUCLEOTIDE SEQUENCE [LARGE SCALE GENOMIC DNA]</scope>
    <source>
        <strain evidence="4 5">NPDC002593</strain>
    </source>
</reference>
<gene>
    <name evidence="4" type="ORF">ACFYXQ_11815</name>
</gene>
<feature type="transmembrane region" description="Helical" evidence="2">
    <location>
        <begin position="47"/>
        <end position="69"/>
    </location>
</feature>
<evidence type="ECO:0000256" key="1">
    <source>
        <dbReference type="ARBA" id="ARBA00007362"/>
    </source>
</evidence>
<keyword evidence="2" id="KW-0472">Membrane</keyword>
<evidence type="ECO:0000259" key="3">
    <source>
        <dbReference type="Pfam" id="PF00892"/>
    </source>
</evidence>
<feature type="transmembrane region" description="Helical" evidence="2">
    <location>
        <begin position="248"/>
        <end position="271"/>
    </location>
</feature>
<keyword evidence="5" id="KW-1185">Reference proteome</keyword>
<dbReference type="EMBL" id="JBIAQY010000003">
    <property type="protein sequence ID" value="MFF3568448.1"/>
    <property type="molecule type" value="Genomic_DNA"/>
</dbReference>
<comment type="caution">
    <text evidence="4">The sequence shown here is derived from an EMBL/GenBank/DDBJ whole genome shotgun (WGS) entry which is preliminary data.</text>
</comment>
<feature type="transmembrane region" description="Helical" evidence="2">
    <location>
        <begin position="105"/>
        <end position="124"/>
    </location>
</feature>
<dbReference type="Gene3D" id="1.10.3730.20">
    <property type="match status" value="1"/>
</dbReference>
<feature type="domain" description="EamA" evidence="3">
    <location>
        <begin position="22"/>
        <end position="147"/>
    </location>
</feature>